<dbReference type="InterPro" id="IPR028087">
    <property type="entry name" value="Tad_N"/>
</dbReference>
<keyword evidence="4" id="KW-1185">Reference proteome</keyword>
<dbReference type="RefSeq" id="WP_095485895.1">
    <property type="nucleotide sequence ID" value="NZ_CP088151.1"/>
</dbReference>
<name>A0AB36R774_9HYPH</name>
<evidence type="ECO:0000313" key="3">
    <source>
        <dbReference type="EMBL" id="PAQ00742.1"/>
    </source>
</evidence>
<keyword evidence="1" id="KW-1133">Transmembrane helix</keyword>
<evidence type="ECO:0000313" key="4">
    <source>
        <dbReference type="Proteomes" id="UP000216215"/>
    </source>
</evidence>
<feature type="domain" description="Putative Flp pilus-assembly TadG-like N-terminal" evidence="2">
    <location>
        <begin position="16"/>
        <end position="60"/>
    </location>
</feature>
<proteinExistence type="predicted"/>
<evidence type="ECO:0000256" key="1">
    <source>
        <dbReference type="SAM" id="Phobius"/>
    </source>
</evidence>
<gene>
    <name evidence="3" type="ORF">CIT25_17885</name>
</gene>
<dbReference type="AlphaFoldDB" id="A0AB36R774"/>
<organism evidence="3 4">
    <name type="scientific">Mesorhizobium mediterraneum</name>
    <dbReference type="NCBI Taxonomy" id="43617"/>
    <lineage>
        <taxon>Bacteria</taxon>
        <taxon>Pseudomonadati</taxon>
        <taxon>Pseudomonadota</taxon>
        <taxon>Alphaproteobacteria</taxon>
        <taxon>Hyphomicrobiales</taxon>
        <taxon>Phyllobacteriaceae</taxon>
        <taxon>Mesorhizobium</taxon>
    </lineage>
</organism>
<dbReference type="Pfam" id="PF13400">
    <property type="entry name" value="Tad"/>
    <property type="match status" value="1"/>
</dbReference>
<accession>A0AB36R774</accession>
<reference evidence="4" key="1">
    <citation type="submission" date="2017-08" db="EMBL/GenBank/DDBJ databases">
        <title>Mesorhizobium wenxinae sp. nov., a novel rhizobial species isolated from root nodules of chickpea (Cicer arietinum L.).</title>
        <authorList>
            <person name="Zhang J."/>
        </authorList>
    </citation>
    <scope>NUCLEOTIDE SEQUENCE [LARGE SCALE GENOMIC DNA]</scope>
    <source>
        <strain evidence="4">USDA 3392</strain>
    </source>
</reference>
<dbReference type="Proteomes" id="UP000216215">
    <property type="component" value="Unassembled WGS sequence"/>
</dbReference>
<dbReference type="EMBL" id="NPKI01000020">
    <property type="protein sequence ID" value="PAQ00742.1"/>
    <property type="molecule type" value="Genomic_DNA"/>
</dbReference>
<comment type="caution">
    <text evidence="3">The sequence shown here is derived from an EMBL/GenBank/DDBJ whole genome shotgun (WGS) entry which is preliminary data.</text>
</comment>
<sequence>MLRIVRAFWHDQRGIALILVSIMLPAIIGFSLLAIDMSRVNNLHNDLQKGADAFALAGAAELDGTSSAITRADRAIATLVRNRYTFSTSGPPQTLAAGGVTRRYLRSLPATDNLPIVAANVITDELNDARLARFVEVTVTPVGFAAIFPASFLSSGASNSFNVGAVAVAGFTSGVCDFTPVFMCNPYEMVNGTNAAGGYTLEQAVSNPAVHRRLIELRKVGNGAAAGPGNFGFLEPPADVGNGAQALAQTIATSRPIGCYNSANVTTKTGQNAGPVQDAFNVRFGIGANGNHFDSAEYGPAANVRKGAIQTTGSVNQCAAMNQLSFTEAGTMGLPRDATTPYQGGRMGDGDWNFSGYWSTNFGSASYPSSWDTTKPTRYEVYRYEISAGLVGTASTGGEIGTPSAACQPPVTSVDRRLLYGAILNCAALEAAGNGLSGHSTNLPVEAFGSFFLTEPVASPSDDASVMVELVDITGRGGQGTLDNFLRDEVQLYR</sequence>
<feature type="transmembrane region" description="Helical" evidence="1">
    <location>
        <begin position="15"/>
        <end position="35"/>
    </location>
</feature>
<evidence type="ECO:0000259" key="2">
    <source>
        <dbReference type="Pfam" id="PF13400"/>
    </source>
</evidence>
<keyword evidence="1" id="KW-0812">Transmembrane</keyword>
<protein>
    <recommendedName>
        <fullName evidence="2">Putative Flp pilus-assembly TadG-like N-terminal domain-containing protein</fullName>
    </recommendedName>
</protein>
<keyword evidence="1" id="KW-0472">Membrane</keyword>